<comment type="subunit">
    <text evidence="1">Homodimer.</text>
</comment>
<dbReference type="RefSeq" id="WP_121094039.1">
    <property type="nucleotide sequence ID" value="NZ_UIHC01000010.1"/>
</dbReference>
<reference evidence="4" key="1">
    <citation type="submission" date="2018-08" db="EMBL/GenBank/DDBJ databases">
        <authorList>
            <person name="Rodrigo-Torres L."/>
            <person name="Arahal R. D."/>
            <person name="Lucena T."/>
        </authorList>
    </citation>
    <scope>NUCLEOTIDE SEQUENCE [LARGE SCALE GENOMIC DNA]</scope>
    <source>
        <strain evidence="4">CECT 7235</strain>
    </source>
</reference>
<name>A0A3B0MPY5_9RHOB</name>
<dbReference type="InterPro" id="IPR013097">
    <property type="entry name" value="Dabb"/>
</dbReference>
<dbReference type="PANTHER" id="PTHR33178">
    <property type="match status" value="1"/>
</dbReference>
<dbReference type="EMBL" id="UIHC01000010">
    <property type="protein sequence ID" value="SUZ31689.1"/>
    <property type="molecule type" value="Genomic_DNA"/>
</dbReference>
<dbReference type="SUPFAM" id="SSF54909">
    <property type="entry name" value="Dimeric alpha+beta barrel"/>
    <property type="match status" value="1"/>
</dbReference>
<protein>
    <recommendedName>
        <fullName evidence="2">Stress-response A/B barrel domain-containing protein</fullName>
    </recommendedName>
</protein>
<organism evidence="3 4">
    <name type="scientific">Roseinatronobacter ekhonensis</name>
    <dbReference type="NCBI Taxonomy" id="254356"/>
    <lineage>
        <taxon>Bacteria</taxon>
        <taxon>Pseudomonadati</taxon>
        <taxon>Pseudomonadota</taxon>
        <taxon>Alphaproteobacteria</taxon>
        <taxon>Rhodobacterales</taxon>
        <taxon>Paracoccaceae</taxon>
        <taxon>Roseinatronobacter</taxon>
    </lineage>
</organism>
<evidence type="ECO:0000256" key="1">
    <source>
        <dbReference type="ARBA" id="ARBA00011738"/>
    </source>
</evidence>
<dbReference type="InterPro" id="IPR044662">
    <property type="entry name" value="HS1/DABB1-like"/>
</dbReference>
<dbReference type="OrthoDB" id="9816070at2"/>
<accession>A0A3B0MPY5</accession>
<dbReference type="Proteomes" id="UP000272908">
    <property type="component" value="Unassembled WGS sequence"/>
</dbReference>
<feature type="domain" description="Stress-response A/B barrel" evidence="2">
    <location>
        <begin position="2"/>
        <end position="100"/>
    </location>
</feature>
<keyword evidence="4" id="KW-1185">Reference proteome</keyword>
<dbReference type="Gene3D" id="3.30.70.100">
    <property type="match status" value="1"/>
</dbReference>
<dbReference type="PANTHER" id="PTHR33178:SF10">
    <property type="entry name" value="STRESS-RESPONSE A_B BARREL DOMAIN-CONTAINING PROTEIN"/>
    <property type="match status" value="1"/>
</dbReference>
<dbReference type="PROSITE" id="PS51502">
    <property type="entry name" value="S_R_A_B_BARREL"/>
    <property type="match status" value="1"/>
</dbReference>
<dbReference type="AlphaFoldDB" id="A0A3B0MPY5"/>
<proteinExistence type="predicted"/>
<dbReference type="SMART" id="SM00886">
    <property type="entry name" value="Dabb"/>
    <property type="match status" value="1"/>
</dbReference>
<dbReference type="InterPro" id="IPR011008">
    <property type="entry name" value="Dimeric_a/b-barrel"/>
</dbReference>
<gene>
    <name evidence="3" type="ORF">ROE7235_01439</name>
</gene>
<evidence type="ECO:0000259" key="2">
    <source>
        <dbReference type="PROSITE" id="PS51502"/>
    </source>
</evidence>
<dbReference type="Pfam" id="PF07876">
    <property type="entry name" value="Dabb"/>
    <property type="match status" value="1"/>
</dbReference>
<sequence>MFRHIVLTRFKPDVSEAQIAQLYDRLSALIDRHPGARGFLGGRSTSREQMERGFLHGFTIDFDDWTALQAYADDPDHRALSAELVESAIGGRDGLIVLDIEVPGQDDPAKP</sequence>
<evidence type="ECO:0000313" key="3">
    <source>
        <dbReference type="EMBL" id="SUZ31689.1"/>
    </source>
</evidence>
<evidence type="ECO:0000313" key="4">
    <source>
        <dbReference type="Proteomes" id="UP000272908"/>
    </source>
</evidence>